<dbReference type="GO" id="GO:0016779">
    <property type="term" value="F:nucleotidyltransferase activity"/>
    <property type="evidence" value="ECO:0007669"/>
    <property type="project" value="UniProtKB-KW"/>
</dbReference>
<evidence type="ECO:0000259" key="33">
    <source>
        <dbReference type="PROSITE" id="PS51059"/>
    </source>
</evidence>
<comment type="caution">
    <text evidence="36">The sequence shown here is derived from an EMBL/GenBank/DDBJ whole genome shotgun (WGS) entry which is preliminary data.</text>
</comment>
<dbReference type="SUPFAM" id="SSF142921">
    <property type="entry name" value="WGR domain-like"/>
    <property type="match status" value="1"/>
</dbReference>
<evidence type="ECO:0000256" key="11">
    <source>
        <dbReference type="ARBA" id="ARBA00022695"/>
    </source>
</evidence>
<keyword evidence="21" id="KW-0804">Transcription</keyword>
<evidence type="ECO:0000256" key="28">
    <source>
        <dbReference type="ARBA" id="ARBA00048339"/>
    </source>
</evidence>
<keyword evidence="37" id="KW-1185">Reference proteome</keyword>
<evidence type="ECO:0000256" key="10">
    <source>
        <dbReference type="ARBA" id="ARBA00022679"/>
    </source>
</evidence>
<dbReference type="InterPro" id="IPR049296">
    <property type="entry name" value="PARP1-like_PADR1_N"/>
</dbReference>
<evidence type="ECO:0000256" key="29">
    <source>
        <dbReference type="ARBA" id="ARBA00048575"/>
    </source>
</evidence>
<dbReference type="PIRSF" id="PIRSF000489">
    <property type="entry name" value="NAD_ADPRT"/>
    <property type="match status" value="1"/>
</dbReference>
<keyword evidence="10 31" id="KW-0808">Transferase</keyword>
<evidence type="ECO:0000256" key="20">
    <source>
        <dbReference type="ARBA" id="ARBA00023125"/>
    </source>
</evidence>
<dbReference type="PANTHER" id="PTHR10459">
    <property type="entry name" value="DNA LIGASE"/>
    <property type="match status" value="1"/>
</dbReference>
<dbReference type="InterPro" id="IPR036420">
    <property type="entry name" value="BRCT_dom_sf"/>
</dbReference>
<evidence type="ECO:0000313" key="36">
    <source>
        <dbReference type="EMBL" id="KAF0751377.1"/>
    </source>
</evidence>
<dbReference type="SUPFAM" id="SSF57716">
    <property type="entry name" value="Glucocorticoid receptor-like (DNA-binding domain)"/>
    <property type="match status" value="2"/>
</dbReference>
<feature type="domain" description="PARP-type" evidence="32">
    <location>
        <begin position="8"/>
        <end position="90"/>
    </location>
</feature>
<dbReference type="Proteomes" id="UP000478052">
    <property type="component" value="Unassembled WGS sequence"/>
</dbReference>
<dbReference type="InterPro" id="IPR036957">
    <property type="entry name" value="Znf_PARP_sf"/>
</dbReference>
<dbReference type="SMART" id="SM01335">
    <property type="entry name" value="PADR1"/>
    <property type="match status" value="1"/>
</dbReference>
<comment type="catalytic activity">
    <reaction evidence="29">
        <text>L-seryl-[protein] + NAD(+) = O-(ADP-D-ribosyl)-L-seryl-[protein] + nicotinamide + H(+)</text>
        <dbReference type="Rhea" id="RHEA:58232"/>
        <dbReference type="Rhea" id="RHEA-COMP:9863"/>
        <dbReference type="Rhea" id="RHEA-COMP:15091"/>
        <dbReference type="ChEBI" id="CHEBI:15378"/>
        <dbReference type="ChEBI" id="CHEBI:17154"/>
        <dbReference type="ChEBI" id="CHEBI:29999"/>
        <dbReference type="ChEBI" id="CHEBI:57540"/>
        <dbReference type="ChEBI" id="CHEBI:142556"/>
    </reaction>
    <physiologicalReaction direction="left-to-right" evidence="29">
        <dbReference type="Rhea" id="RHEA:58233"/>
    </physiologicalReaction>
</comment>
<evidence type="ECO:0000256" key="30">
    <source>
        <dbReference type="ARBA" id="ARBA00071874"/>
    </source>
</evidence>
<keyword evidence="19 31" id="KW-0520">NAD</keyword>
<dbReference type="CDD" id="cd08001">
    <property type="entry name" value="WGR_PARP1_like"/>
    <property type="match status" value="1"/>
</dbReference>
<evidence type="ECO:0000256" key="13">
    <source>
        <dbReference type="ARBA" id="ARBA00022737"/>
    </source>
</evidence>
<evidence type="ECO:0000256" key="19">
    <source>
        <dbReference type="ARBA" id="ARBA00023027"/>
    </source>
</evidence>
<feature type="domain" description="WGR" evidence="35">
    <location>
        <begin position="569"/>
        <end position="666"/>
    </location>
</feature>
<evidence type="ECO:0000256" key="9">
    <source>
        <dbReference type="ARBA" id="ARBA00022676"/>
    </source>
</evidence>
<evidence type="ECO:0000256" key="15">
    <source>
        <dbReference type="ARBA" id="ARBA00022771"/>
    </source>
</evidence>
<dbReference type="GO" id="GO:0045087">
    <property type="term" value="P:innate immune response"/>
    <property type="evidence" value="ECO:0007669"/>
    <property type="project" value="UniProtKB-KW"/>
</dbReference>
<dbReference type="CDD" id="cd01437">
    <property type="entry name" value="parp_like"/>
    <property type="match status" value="1"/>
</dbReference>
<dbReference type="Gene3D" id="3.90.228.10">
    <property type="match status" value="1"/>
</dbReference>
<feature type="domain" description="PARP-type" evidence="32">
    <location>
        <begin position="147"/>
        <end position="236"/>
    </location>
</feature>
<dbReference type="SMART" id="SM01336">
    <property type="entry name" value="zf-PARP"/>
    <property type="match status" value="2"/>
</dbReference>
<evidence type="ECO:0000256" key="27">
    <source>
        <dbReference type="ARBA" id="ARBA00048241"/>
    </source>
</evidence>
<evidence type="ECO:0000256" key="21">
    <source>
        <dbReference type="ARBA" id="ARBA00023163"/>
    </source>
</evidence>
<evidence type="ECO:0000256" key="3">
    <source>
        <dbReference type="ARBA" id="ARBA00004604"/>
    </source>
</evidence>
<evidence type="ECO:0000259" key="34">
    <source>
        <dbReference type="PROSITE" id="PS51060"/>
    </source>
</evidence>
<keyword evidence="13" id="KW-0677">Repeat</keyword>
<comment type="catalytic activity">
    <reaction evidence="26">
        <text>NAD(+) + (ADP-D-ribosyl)n-acceptor = nicotinamide + (ADP-D-ribosyl)n+1-acceptor + H(+).</text>
        <dbReference type="EC" id="2.4.2.30"/>
    </reaction>
</comment>
<dbReference type="Pfam" id="PF00645">
    <property type="entry name" value="zf-PARP"/>
    <property type="match status" value="2"/>
</dbReference>
<evidence type="ECO:0000256" key="18">
    <source>
        <dbReference type="ARBA" id="ARBA00023015"/>
    </source>
</evidence>
<dbReference type="GO" id="GO:0008270">
    <property type="term" value="F:zinc ion binding"/>
    <property type="evidence" value="ECO:0007669"/>
    <property type="project" value="UniProtKB-KW"/>
</dbReference>
<dbReference type="Gene3D" id="3.30.1740.10">
    <property type="entry name" value="Zinc finger, PARP-type"/>
    <property type="match status" value="2"/>
</dbReference>
<dbReference type="PROSITE" id="PS51059">
    <property type="entry name" value="PARP_CATALYTIC"/>
    <property type="match status" value="1"/>
</dbReference>
<organism evidence="36 37">
    <name type="scientific">Aphis craccivora</name>
    <name type="common">Cowpea aphid</name>
    <dbReference type="NCBI Taxonomy" id="307492"/>
    <lineage>
        <taxon>Eukaryota</taxon>
        <taxon>Metazoa</taxon>
        <taxon>Ecdysozoa</taxon>
        <taxon>Arthropoda</taxon>
        <taxon>Hexapoda</taxon>
        <taxon>Insecta</taxon>
        <taxon>Pterygota</taxon>
        <taxon>Neoptera</taxon>
        <taxon>Paraneoptera</taxon>
        <taxon>Hemiptera</taxon>
        <taxon>Sternorrhyncha</taxon>
        <taxon>Aphidomorpha</taxon>
        <taxon>Aphidoidea</taxon>
        <taxon>Aphididae</taxon>
        <taxon>Aphidini</taxon>
        <taxon>Aphis</taxon>
        <taxon>Aphis</taxon>
    </lineage>
</organism>
<comment type="similarity">
    <text evidence="25">Belongs to the ARTD/PARP family.</text>
</comment>
<dbReference type="PROSITE" id="PS51977">
    <property type="entry name" value="WGR"/>
    <property type="match status" value="1"/>
</dbReference>
<dbReference type="GO" id="GO:0070212">
    <property type="term" value="P:protein poly-ADP-ribosylation"/>
    <property type="evidence" value="ECO:0007669"/>
    <property type="project" value="TreeGrafter"/>
</dbReference>
<keyword evidence="17" id="KW-0391">Immunity</keyword>
<reference evidence="36 37" key="1">
    <citation type="submission" date="2019-08" db="EMBL/GenBank/DDBJ databases">
        <title>Whole genome of Aphis craccivora.</title>
        <authorList>
            <person name="Voronova N.V."/>
            <person name="Shulinski R.S."/>
            <person name="Bandarenka Y.V."/>
            <person name="Zhorov D.G."/>
            <person name="Warner D."/>
        </authorList>
    </citation>
    <scope>NUCLEOTIDE SEQUENCE [LARGE SCALE GENOMIC DNA]</scope>
    <source>
        <strain evidence="36">180601</strain>
        <tissue evidence="36">Whole Body</tissue>
    </source>
</reference>
<dbReference type="Gene3D" id="3.40.50.10190">
    <property type="entry name" value="BRCT domain"/>
    <property type="match status" value="1"/>
</dbReference>
<keyword evidence="16" id="KW-0862">Zinc</keyword>
<feature type="domain" description="PARP catalytic" evidence="33">
    <location>
        <begin position="818"/>
        <end position="1045"/>
    </location>
</feature>
<sequence length="1048" mass="119837">MEIDESPYRAEYAKSGRSKCKGCKEGIEKDHLRLAVMIQSPMFDGKQPNWYHFNCFFAKQRPKTVADIGHFDSIRWDDQQKIKTKLDSEQCDKSFDFTIVSQVVSNILLNDPLILMTLIGVKSLIGTPDPVSTKKKSTGKKKENANFNVEYAKSGRAVCCGCQDKIVKEDIRIGKMDYDSDEGRRFGGINRWHHLECFVKLRQDLGFLDLASSLSGFLSLKEVDRTNLKNLLPRMTTTTVAANLDETDGPSSSKKIKSNTHSDLEIKKQNKLIFKYRDYLKSYPVKVCKELLEYNKQEIPESNHGAIYDRLSDLLTFGNLLPCDECGGQLVFRSSIGYQCLGYKNEWLKCQKVMAEPRRVEFKIPTHILENDDFFKKYKCKIQNRLFEKSDITSIKQSSTIQNDKGLVKVTRILPLKNMEFTTLLKGSELKQLKLKVAKFGGTIVSQCTNNIAAVFANPDSIMKKSVKIKEAESLEIEVVEPSSFFDAIDKGGNAIELIVKQNLAPWGGKAKERIERRQKELELDYKNKSNLKSKISGKSMYEKSVPTSVKLTLKGGIAVEPQSALEHKAHVYKQNNEVWNANLCLSDVLTGKNSYYKLQLLESDNNNRYWVFRSWGRIGTTIGGFKTIEHDSLQEAKQSFEFYYEDQTGNAWRNRNHFVKMPGKKVPVETDYGQDAAKALDSISNIPSKLPETVQRLIRLLFDVESMKKVMYEFELDLQKMPLGKLSRNQLQQAYATLNELNSMIDSCDEKNKRDKVIMVTNKFYTLIPHDFGIKTPQLIDSKEILNAKLEMIGSLMEIQIAYSMMDKKTSEDSMLHPLDTHYMKLNCVIDELHSDMNEFNIIQQYIINTHAETHSSYSLSVKDVFKVVRSGEEKRFKPFKKLHNRKLLWHGSRITNFAAILSQGLRIAPKEAPVTGYMFGKGIYFADMVSKSANYCMASHGNNTGLLLLCEVALGNMVEYKASEYIEKLPPGKHSCMGIGRTKPDPDQSLFIEDKIEVPLGKPISSNINDTTLLYNEYPFFLHLEFNFSYFIDLCIFFKCMLYNNY</sequence>
<evidence type="ECO:0000256" key="25">
    <source>
        <dbReference type="ARBA" id="ARBA00024347"/>
    </source>
</evidence>
<keyword evidence="6" id="KW-1017">Isopeptide bond</keyword>
<dbReference type="GO" id="GO:0005694">
    <property type="term" value="C:chromosome"/>
    <property type="evidence" value="ECO:0007669"/>
    <property type="project" value="UniProtKB-SubCell"/>
</dbReference>
<keyword evidence="15" id="KW-0863">Zinc-finger</keyword>
<keyword evidence="9 31" id="KW-0328">Glycosyltransferase</keyword>
<dbReference type="Gene3D" id="1.10.20.130">
    <property type="match status" value="1"/>
</dbReference>
<dbReference type="OrthoDB" id="429950at2759"/>
<dbReference type="FunFam" id="3.90.228.10:FF:000002">
    <property type="entry name" value="Poly [ADP-ribose] polymerase"/>
    <property type="match status" value="1"/>
</dbReference>
<evidence type="ECO:0000256" key="6">
    <source>
        <dbReference type="ARBA" id="ARBA00022499"/>
    </source>
</evidence>
<evidence type="ECO:0000259" key="35">
    <source>
        <dbReference type="PROSITE" id="PS51977"/>
    </source>
</evidence>
<dbReference type="EMBL" id="VUJU01005387">
    <property type="protein sequence ID" value="KAF0751377.1"/>
    <property type="molecule type" value="Genomic_DNA"/>
</dbReference>
<protein>
    <recommendedName>
        <fullName evidence="30 31">Poly [ADP-ribose] polymerase</fullName>
        <shortName evidence="31">PARP</shortName>
        <ecNumber evidence="31">2.4.2.-</ecNumber>
    </recommendedName>
</protein>
<comment type="catalytic activity">
    <reaction evidence="28">
        <text>L-tyrosyl-[protein] + NAD(+) = O-(ADP-D-ribosyl)-L-tyrosyl-[protein] + nicotinamide + H(+)</text>
        <dbReference type="Rhea" id="RHEA:58236"/>
        <dbReference type="Rhea" id="RHEA-COMP:10136"/>
        <dbReference type="Rhea" id="RHEA-COMP:15092"/>
        <dbReference type="ChEBI" id="CHEBI:15378"/>
        <dbReference type="ChEBI" id="CHEBI:17154"/>
        <dbReference type="ChEBI" id="CHEBI:46858"/>
        <dbReference type="ChEBI" id="CHEBI:57540"/>
        <dbReference type="ChEBI" id="CHEBI:142557"/>
    </reaction>
    <physiologicalReaction direction="left-to-right" evidence="28">
        <dbReference type="Rhea" id="RHEA:58237"/>
    </physiologicalReaction>
</comment>
<dbReference type="PROSITE" id="PS51060">
    <property type="entry name" value="PARP_ALPHA_HD"/>
    <property type="match status" value="1"/>
</dbReference>
<dbReference type="GO" id="GO:0005730">
    <property type="term" value="C:nucleolus"/>
    <property type="evidence" value="ECO:0007669"/>
    <property type="project" value="UniProtKB-SubCell"/>
</dbReference>
<comment type="catalytic activity">
    <reaction evidence="27">
        <text>L-histidyl-[protein] + NAD(+) = N(tele)-(ADP-D-ribosyl)-L-histidyl-[protein] + nicotinamide + H(+)</text>
        <dbReference type="Rhea" id="RHEA:72071"/>
        <dbReference type="Rhea" id="RHEA-COMP:9745"/>
        <dbReference type="Rhea" id="RHEA-COMP:18085"/>
        <dbReference type="ChEBI" id="CHEBI:15378"/>
        <dbReference type="ChEBI" id="CHEBI:17154"/>
        <dbReference type="ChEBI" id="CHEBI:29979"/>
        <dbReference type="ChEBI" id="CHEBI:57540"/>
        <dbReference type="ChEBI" id="CHEBI:191398"/>
    </reaction>
    <physiologicalReaction direction="left-to-right" evidence="27">
        <dbReference type="Rhea" id="RHEA:72072"/>
    </physiologicalReaction>
</comment>
<dbReference type="Pfam" id="PF08063">
    <property type="entry name" value="Zn_ribbon_PADR1"/>
    <property type="match status" value="1"/>
</dbReference>
<keyword evidence="11" id="KW-0548">Nucleotidyltransferase</keyword>
<dbReference type="EC" id="2.4.2.-" evidence="31"/>
<dbReference type="PROSITE" id="PS50064">
    <property type="entry name" value="ZF_PARP_2"/>
    <property type="match status" value="2"/>
</dbReference>
<comment type="subcellular location">
    <subcellularLocation>
        <location evidence="1">Chromosome</location>
    </subcellularLocation>
    <subcellularLocation>
        <location evidence="2">Cytoplasm</location>
        <location evidence="2">Cytosol</location>
    </subcellularLocation>
    <subcellularLocation>
        <location evidence="3">Nucleus</location>
        <location evidence="3">Nucleolus</location>
    </subcellularLocation>
</comment>
<evidence type="ECO:0000256" key="5">
    <source>
        <dbReference type="ARBA" id="ARBA00022490"/>
    </source>
</evidence>
<keyword evidence="20" id="KW-0238">DNA-binding</keyword>
<comment type="catalytic activity">
    <reaction evidence="23">
        <text>L-glutamyl-[protein] + NAD(+) = 5-O-(ADP-D-ribosyl)-L-glutamyl-[protein] + nicotinamide</text>
        <dbReference type="Rhea" id="RHEA:58224"/>
        <dbReference type="Rhea" id="RHEA-COMP:10208"/>
        <dbReference type="Rhea" id="RHEA-COMP:15089"/>
        <dbReference type="ChEBI" id="CHEBI:17154"/>
        <dbReference type="ChEBI" id="CHEBI:29973"/>
        <dbReference type="ChEBI" id="CHEBI:57540"/>
        <dbReference type="ChEBI" id="CHEBI:142540"/>
    </reaction>
    <physiologicalReaction direction="left-to-right" evidence="23">
        <dbReference type="Rhea" id="RHEA:58225"/>
    </physiologicalReaction>
</comment>
<evidence type="ECO:0000256" key="24">
    <source>
        <dbReference type="ARBA" id="ARBA00024164"/>
    </source>
</evidence>
<keyword evidence="22" id="KW-0539">Nucleus</keyword>
<dbReference type="InterPro" id="IPR008288">
    <property type="entry name" value="PARP"/>
</dbReference>
<evidence type="ECO:0000256" key="14">
    <source>
        <dbReference type="ARBA" id="ARBA00022765"/>
    </source>
</evidence>
<keyword evidence="4" id="KW-0158">Chromosome</keyword>
<evidence type="ECO:0000256" key="7">
    <source>
        <dbReference type="ARBA" id="ARBA00022533"/>
    </source>
</evidence>
<dbReference type="Pfam" id="PF05406">
    <property type="entry name" value="WGR"/>
    <property type="match status" value="1"/>
</dbReference>
<name>A0A6G0Y8R3_APHCR</name>
<dbReference type="InterPro" id="IPR012982">
    <property type="entry name" value="PARP1-like_PADR1_Zn_ribbon"/>
</dbReference>
<keyword evidence="12" id="KW-0479">Metal-binding</keyword>
<accession>A0A6G0Y8R3</accession>
<evidence type="ECO:0000259" key="32">
    <source>
        <dbReference type="PROSITE" id="PS50064"/>
    </source>
</evidence>
<keyword evidence="5" id="KW-0963">Cytoplasm</keyword>
<dbReference type="SUPFAM" id="SSF56399">
    <property type="entry name" value="ADP-ribosylation"/>
    <property type="match status" value="1"/>
</dbReference>
<evidence type="ECO:0000256" key="23">
    <source>
        <dbReference type="ARBA" id="ARBA00024159"/>
    </source>
</evidence>
<feature type="non-terminal residue" evidence="36">
    <location>
        <position position="1048"/>
    </location>
</feature>
<keyword evidence="8" id="KW-0399">Innate immunity</keyword>
<evidence type="ECO:0000256" key="8">
    <source>
        <dbReference type="ARBA" id="ARBA00022588"/>
    </source>
</evidence>
<dbReference type="InterPro" id="IPR038650">
    <property type="entry name" value="PADR1_C_dom_sf"/>
</dbReference>
<dbReference type="InterPro" id="IPR012317">
    <property type="entry name" value="Poly(ADP-ribose)pol_cat_dom"/>
</dbReference>
<dbReference type="GO" id="GO:0003950">
    <property type="term" value="F:NAD+ poly-ADP-ribosyltransferase activity"/>
    <property type="evidence" value="ECO:0007669"/>
    <property type="project" value="UniProtKB-UniRule"/>
</dbReference>
<evidence type="ECO:0000256" key="1">
    <source>
        <dbReference type="ARBA" id="ARBA00004286"/>
    </source>
</evidence>
<dbReference type="GO" id="GO:1990404">
    <property type="term" value="F:NAD+-protein mono-ADP-ribosyltransferase activity"/>
    <property type="evidence" value="ECO:0007669"/>
    <property type="project" value="TreeGrafter"/>
</dbReference>
<dbReference type="GO" id="GO:0003677">
    <property type="term" value="F:DNA binding"/>
    <property type="evidence" value="ECO:0007669"/>
    <property type="project" value="UniProtKB-KW"/>
</dbReference>
<evidence type="ECO:0000256" key="12">
    <source>
        <dbReference type="ARBA" id="ARBA00022723"/>
    </source>
</evidence>
<dbReference type="PROSITE" id="PS00347">
    <property type="entry name" value="ZF_PARP_1"/>
    <property type="match status" value="1"/>
</dbReference>
<dbReference type="AlphaFoldDB" id="A0A6G0Y8R3"/>
<feature type="domain" description="PARP alpha-helical" evidence="34">
    <location>
        <begin position="688"/>
        <end position="808"/>
    </location>
</feature>
<gene>
    <name evidence="36" type="ORF">FWK35_00015415</name>
</gene>
<dbReference type="GO" id="GO:0005829">
    <property type="term" value="C:cytosol"/>
    <property type="evidence" value="ECO:0007669"/>
    <property type="project" value="UniProtKB-SubCell"/>
</dbReference>
<evidence type="ECO:0000256" key="17">
    <source>
        <dbReference type="ARBA" id="ARBA00022859"/>
    </source>
</evidence>
<dbReference type="Pfam" id="PF02877">
    <property type="entry name" value="PARP_reg"/>
    <property type="match status" value="1"/>
</dbReference>
<dbReference type="Pfam" id="PF00644">
    <property type="entry name" value="PARP"/>
    <property type="match status" value="1"/>
</dbReference>
<evidence type="ECO:0000256" key="22">
    <source>
        <dbReference type="ARBA" id="ARBA00023242"/>
    </source>
</evidence>
<evidence type="ECO:0000256" key="2">
    <source>
        <dbReference type="ARBA" id="ARBA00004514"/>
    </source>
</evidence>
<dbReference type="InterPro" id="IPR004102">
    <property type="entry name" value="Poly(ADP-ribose)pol_reg_dom"/>
</dbReference>
<dbReference type="GO" id="GO:0051287">
    <property type="term" value="F:NAD binding"/>
    <property type="evidence" value="ECO:0007669"/>
    <property type="project" value="InterPro"/>
</dbReference>
<dbReference type="FunFam" id="1.20.142.10:FF:000001">
    <property type="entry name" value="Poly [ADP-ribose] polymerase"/>
    <property type="match status" value="1"/>
</dbReference>
<keyword evidence="18" id="KW-0805">Transcription regulation</keyword>
<keyword evidence="7" id="KW-0021">Allosteric enzyme</keyword>
<dbReference type="GO" id="GO:0006302">
    <property type="term" value="P:double-strand break repair"/>
    <property type="evidence" value="ECO:0007669"/>
    <property type="project" value="TreeGrafter"/>
</dbReference>
<evidence type="ECO:0000256" key="31">
    <source>
        <dbReference type="RuleBase" id="RU362114"/>
    </source>
</evidence>
<dbReference type="InterPro" id="IPR036930">
    <property type="entry name" value="WGR_dom_sf"/>
</dbReference>
<dbReference type="PANTHER" id="PTHR10459:SF112">
    <property type="entry name" value="POLY [ADP-RIBOSE] POLYMERASE 1"/>
    <property type="match status" value="1"/>
</dbReference>
<dbReference type="SMART" id="SM00773">
    <property type="entry name" value="WGR"/>
    <property type="match status" value="1"/>
</dbReference>
<evidence type="ECO:0000256" key="4">
    <source>
        <dbReference type="ARBA" id="ARBA00022454"/>
    </source>
</evidence>
<dbReference type="Gene3D" id="1.20.142.10">
    <property type="entry name" value="Poly(ADP-ribose) polymerase, regulatory domain"/>
    <property type="match status" value="1"/>
</dbReference>
<dbReference type="SUPFAM" id="SSF47587">
    <property type="entry name" value="Domain of poly(ADP-ribose) polymerase"/>
    <property type="match status" value="1"/>
</dbReference>
<evidence type="ECO:0000256" key="16">
    <source>
        <dbReference type="ARBA" id="ARBA00022833"/>
    </source>
</evidence>
<dbReference type="InterPro" id="IPR008893">
    <property type="entry name" value="WGR_domain"/>
</dbReference>
<proteinExistence type="inferred from homology"/>
<dbReference type="Pfam" id="PF21728">
    <property type="entry name" value="PADR1_N"/>
    <property type="match status" value="1"/>
</dbReference>
<evidence type="ECO:0000256" key="26">
    <source>
        <dbReference type="ARBA" id="ARBA00033987"/>
    </source>
</evidence>
<dbReference type="Gene3D" id="2.20.25.630">
    <property type="match status" value="1"/>
</dbReference>
<dbReference type="PROSITE" id="PS52007">
    <property type="entry name" value="PADR1"/>
    <property type="match status" value="1"/>
</dbReference>
<evidence type="ECO:0000313" key="37">
    <source>
        <dbReference type="Proteomes" id="UP000478052"/>
    </source>
</evidence>
<dbReference type="InterPro" id="IPR050800">
    <property type="entry name" value="ARTD/PARP"/>
</dbReference>
<comment type="catalytic activity">
    <reaction evidence="24">
        <text>L-aspartyl-[protein] + NAD(+) = 4-O-(ADP-D-ribosyl)-L-aspartyl-[protein] + nicotinamide</text>
        <dbReference type="Rhea" id="RHEA:54424"/>
        <dbReference type="Rhea" id="RHEA-COMP:9867"/>
        <dbReference type="Rhea" id="RHEA-COMP:13832"/>
        <dbReference type="ChEBI" id="CHEBI:17154"/>
        <dbReference type="ChEBI" id="CHEBI:29961"/>
        <dbReference type="ChEBI" id="CHEBI:57540"/>
        <dbReference type="ChEBI" id="CHEBI:138102"/>
    </reaction>
    <physiologicalReaction direction="left-to-right" evidence="24">
        <dbReference type="Rhea" id="RHEA:54425"/>
    </physiologicalReaction>
</comment>
<dbReference type="InterPro" id="IPR036616">
    <property type="entry name" value="Poly(ADP-ribose)pol_reg_dom_sf"/>
</dbReference>
<dbReference type="InterPro" id="IPR001510">
    <property type="entry name" value="Znf_PARP"/>
</dbReference>
<keyword evidence="14" id="KW-0013">ADP-ribosylation</keyword>